<feature type="domain" description="EGF-like" evidence="2">
    <location>
        <begin position="244"/>
        <end position="273"/>
    </location>
</feature>
<feature type="chain" id="PRO_5046848680" description="EGF-like domain-containing protein" evidence="1">
    <location>
        <begin position="25"/>
        <end position="331"/>
    </location>
</feature>
<dbReference type="InterPro" id="IPR053255">
    <property type="entry name" value="EGF-like_domain"/>
</dbReference>
<feature type="domain" description="EGF-like" evidence="2">
    <location>
        <begin position="212"/>
        <end position="242"/>
    </location>
</feature>
<organism evidence="3 4">
    <name type="scientific">Chilo suppressalis</name>
    <name type="common">Asiatic rice borer moth</name>
    <dbReference type="NCBI Taxonomy" id="168631"/>
    <lineage>
        <taxon>Eukaryota</taxon>
        <taxon>Metazoa</taxon>
        <taxon>Ecdysozoa</taxon>
        <taxon>Arthropoda</taxon>
        <taxon>Hexapoda</taxon>
        <taxon>Insecta</taxon>
        <taxon>Pterygota</taxon>
        <taxon>Neoptera</taxon>
        <taxon>Endopterygota</taxon>
        <taxon>Lepidoptera</taxon>
        <taxon>Glossata</taxon>
        <taxon>Ditrysia</taxon>
        <taxon>Pyraloidea</taxon>
        <taxon>Crambidae</taxon>
        <taxon>Crambinae</taxon>
        <taxon>Chilo</taxon>
    </lineage>
</organism>
<gene>
    <name evidence="3" type="ORF">CHILSU_LOCUS10599</name>
</gene>
<feature type="signal peptide" evidence="1">
    <location>
        <begin position="1"/>
        <end position="24"/>
    </location>
</feature>
<sequence length="331" mass="36354">MFLRQFVFCFALLLLTEYFDETFGLSEGDQGVCAVKISSKKTKKISYTRNSNKWCGKRKCIVKAMRIQPYVVTSDVMMCCSGWQYQSQQDTCVPLCSTGCHGGRCVAPERCQCDPPLLLDPEHPNTCFTPTCESSCFNADCTSNNTCTCHENFQTYNQTHCYRCDQGFEIDSNFKCVPKCDNPCVNGTCDAPNTCSCSSGYRLGDNFTCVPVCDSCVNGKCVAPNSCVCLEGFVAINDTHCEPDCEDCVNGVCSSPGVCECNEGYTKDNGVCEAVCNNSCVNSICSEPNVCTCYEGYQRNETYPNVCFKLDDNCNGTCNLQGDGVCESTIM</sequence>
<feature type="domain" description="EGF-like" evidence="2">
    <location>
        <begin position="275"/>
        <end position="308"/>
    </location>
</feature>
<evidence type="ECO:0000256" key="1">
    <source>
        <dbReference type="SAM" id="SignalP"/>
    </source>
</evidence>
<dbReference type="Proteomes" id="UP001153292">
    <property type="component" value="Chromosome 8"/>
</dbReference>
<keyword evidence="1" id="KW-0732">Signal</keyword>
<reference evidence="3" key="1">
    <citation type="submission" date="2021-12" db="EMBL/GenBank/DDBJ databases">
        <authorList>
            <person name="King R."/>
        </authorList>
    </citation>
    <scope>NUCLEOTIDE SEQUENCE</scope>
</reference>
<accession>A0ABN8BBF1</accession>
<proteinExistence type="predicted"/>
<dbReference type="InterPro" id="IPR000742">
    <property type="entry name" value="EGF"/>
</dbReference>
<evidence type="ECO:0000313" key="4">
    <source>
        <dbReference type="Proteomes" id="UP001153292"/>
    </source>
</evidence>
<protein>
    <recommendedName>
        <fullName evidence="2">EGF-like domain-containing protein</fullName>
    </recommendedName>
</protein>
<dbReference type="SMART" id="SM00181">
    <property type="entry name" value="EGF"/>
    <property type="match status" value="6"/>
</dbReference>
<feature type="domain" description="EGF-like" evidence="2">
    <location>
        <begin position="95"/>
        <end position="128"/>
    </location>
</feature>
<dbReference type="Gene3D" id="2.10.25.10">
    <property type="entry name" value="Laminin"/>
    <property type="match status" value="5"/>
</dbReference>
<dbReference type="InterPro" id="IPR009030">
    <property type="entry name" value="Growth_fac_rcpt_cys_sf"/>
</dbReference>
<feature type="domain" description="EGF-like" evidence="2">
    <location>
        <begin position="179"/>
        <end position="210"/>
    </location>
</feature>
<keyword evidence="4" id="KW-1185">Reference proteome</keyword>
<dbReference type="PANTHER" id="PTHR24047">
    <property type="entry name" value="FI01909P-RELATED"/>
    <property type="match status" value="1"/>
</dbReference>
<dbReference type="SUPFAM" id="SSF57184">
    <property type="entry name" value="Growth factor receptor domain"/>
    <property type="match status" value="1"/>
</dbReference>
<name>A0ABN8BBF1_CHISP</name>
<dbReference type="PANTHER" id="PTHR24047:SF29">
    <property type="entry name" value="EATER-RELATED"/>
    <property type="match status" value="1"/>
</dbReference>
<evidence type="ECO:0000313" key="3">
    <source>
        <dbReference type="EMBL" id="CAH0407205.1"/>
    </source>
</evidence>
<evidence type="ECO:0000259" key="2">
    <source>
        <dbReference type="SMART" id="SM00181"/>
    </source>
</evidence>
<feature type="domain" description="EGF-like" evidence="2">
    <location>
        <begin position="131"/>
        <end position="162"/>
    </location>
</feature>
<dbReference type="EMBL" id="OU963901">
    <property type="protein sequence ID" value="CAH0407205.1"/>
    <property type="molecule type" value="Genomic_DNA"/>
</dbReference>